<feature type="binding site" evidence="13">
    <location>
        <position position="46"/>
    </location>
    <ligand>
        <name>Zn(2+)</name>
        <dbReference type="ChEBI" id="CHEBI:29105"/>
    </ligand>
</feature>
<keyword evidence="13" id="KW-0963">Cytoplasm</keyword>
<evidence type="ECO:0000256" key="3">
    <source>
        <dbReference type="ARBA" id="ARBA00022679"/>
    </source>
</evidence>
<evidence type="ECO:0000313" key="16">
    <source>
        <dbReference type="Proteomes" id="UP000619838"/>
    </source>
</evidence>
<comment type="catalytic activity">
    <reaction evidence="13">
        <text>N(6)-carboxybiotinyl-L-lysyl-[protein] + acetyl-CoA = N(6)-biotinyl-L-lysyl-[protein] + malonyl-CoA</text>
        <dbReference type="Rhea" id="RHEA:54728"/>
        <dbReference type="Rhea" id="RHEA-COMP:10505"/>
        <dbReference type="Rhea" id="RHEA-COMP:10506"/>
        <dbReference type="ChEBI" id="CHEBI:57288"/>
        <dbReference type="ChEBI" id="CHEBI:57384"/>
        <dbReference type="ChEBI" id="CHEBI:83144"/>
        <dbReference type="ChEBI" id="CHEBI:83145"/>
        <dbReference type="EC" id="2.1.3.15"/>
    </reaction>
</comment>
<feature type="binding site" evidence="13">
    <location>
        <position position="49"/>
    </location>
    <ligand>
        <name>Zn(2+)</name>
        <dbReference type="ChEBI" id="CHEBI:29105"/>
    </ligand>
</feature>
<comment type="subunit">
    <text evidence="13">Acetyl-CoA carboxylase is a heterohexamer composed of biotin carboxyl carrier protein (AccB), biotin carboxylase (AccC) and two subunits each of ACCase subunit alpha (AccA) and ACCase subunit beta (AccD).</text>
</comment>
<feature type="binding site" evidence="13">
    <location>
        <position position="27"/>
    </location>
    <ligand>
        <name>Zn(2+)</name>
        <dbReference type="ChEBI" id="CHEBI:29105"/>
    </ligand>
</feature>
<dbReference type="GO" id="GO:0003989">
    <property type="term" value="F:acetyl-CoA carboxylase activity"/>
    <property type="evidence" value="ECO:0007669"/>
    <property type="project" value="UniProtKB-EC"/>
</dbReference>
<reference evidence="15 16" key="1">
    <citation type="journal article" date="2020" name="Microorganisms">
        <title>Simultaneous Genome Sequencing of Prosthecochloris ethylica and Desulfuromonas acetoxidans within a Syntrophic Mixture Reveals Unique Pili and Protein Interactions.</title>
        <authorList>
            <person name="Kyndt J.A."/>
            <person name="Van Beeumen J.J."/>
            <person name="Meyer T.E."/>
        </authorList>
    </citation>
    <scope>NUCLEOTIDE SEQUENCE [LARGE SCALE GENOMIC DNA]</scope>
    <source>
        <strain evidence="15 16">N3</strain>
    </source>
</reference>
<sequence>MVWFKRAKPSIFTKNKRDMPEGLWWKCESCGAMLHRKQVEDHLFTCFECSHHFRISPAEYFSLLFDDNAYEEFDAHLRAADPLAFTDSKNYPDRVRETIGKSGKTEACRNAFGMINGQDIVISAMDFGFIGGSMGSVVGEKISRAVSKSIERRAPLLIISQSGGARMMEGAHSLMQMAKTSARLSELSEKKIPYISLMTNPTMGGTSASYAMLGDINLSEPKALIGFAGPRVIRDTIKRDLPEGFQRAEFLLEHGFLDCIVHRRDLKQRLSQLLVHLAA</sequence>
<evidence type="ECO:0000256" key="9">
    <source>
        <dbReference type="ARBA" id="ARBA00022840"/>
    </source>
</evidence>
<dbReference type="RefSeq" id="WP_114608684.1">
    <property type="nucleotide sequence ID" value="NZ_JABVZQ010000002.1"/>
</dbReference>
<dbReference type="InterPro" id="IPR029045">
    <property type="entry name" value="ClpP/crotonase-like_dom_sf"/>
</dbReference>
<dbReference type="Proteomes" id="UP000619838">
    <property type="component" value="Unassembled WGS sequence"/>
</dbReference>
<dbReference type="NCBIfam" id="TIGR00515">
    <property type="entry name" value="accD"/>
    <property type="match status" value="1"/>
</dbReference>
<evidence type="ECO:0000256" key="7">
    <source>
        <dbReference type="ARBA" id="ARBA00022832"/>
    </source>
</evidence>
<feature type="binding site" evidence="13">
    <location>
        <position position="30"/>
    </location>
    <ligand>
        <name>Zn(2+)</name>
        <dbReference type="ChEBI" id="CHEBI:29105"/>
    </ligand>
</feature>
<comment type="cofactor">
    <cofactor evidence="13">
        <name>Zn(2+)</name>
        <dbReference type="ChEBI" id="CHEBI:29105"/>
    </cofactor>
    <text evidence="13">Binds 1 zinc ion per subunit.</text>
</comment>
<keyword evidence="3 13" id="KW-0808">Transferase</keyword>
<evidence type="ECO:0000259" key="14">
    <source>
        <dbReference type="PROSITE" id="PS50980"/>
    </source>
</evidence>
<evidence type="ECO:0000256" key="11">
    <source>
        <dbReference type="ARBA" id="ARBA00023160"/>
    </source>
</evidence>
<keyword evidence="8 13" id="KW-0862">Zinc</keyword>
<accession>A0ABR9XNM2</accession>
<gene>
    <name evidence="13" type="primary">accD</name>
    <name evidence="15" type="ORF">INT08_00065</name>
</gene>
<evidence type="ECO:0000256" key="6">
    <source>
        <dbReference type="ARBA" id="ARBA00022771"/>
    </source>
</evidence>
<keyword evidence="11 13" id="KW-0275">Fatty acid biosynthesis</keyword>
<keyword evidence="2 13" id="KW-0444">Lipid biosynthesis</keyword>
<dbReference type="InterPro" id="IPR000438">
    <property type="entry name" value="Acetyl_CoA_COase_Trfase_b_su"/>
</dbReference>
<evidence type="ECO:0000256" key="10">
    <source>
        <dbReference type="ARBA" id="ARBA00023098"/>
    </source>
</evidence>
<evidence type="ECO:0000256" key="13">
    <source>
        <dbReference type="HAMAP-Rule" id="MF_01395"/>
    </source>
</evidence>
<comment type="caution">
    <text evidence="15">The sequence shown here is derived from an EMBL/GenBank/DDBJ whole genome shotgun (WGS) entry which is preliminary data.</text>
</comment>
<dbReference type="SUPFAM" id="SSF52096">
    <property type="entry name" value="ClpP/crotonase"/>
    <property type="match status" value="1"/>
</dbReference>
<dbReference type="InterPro" id="IPR034733">
    <property type="entry name" value="AcCoA_carboxyl_beta"/>
</dbReference>
<name>A0ABR9XNM2_9CHLB</name>
<keyword evidence="9 13" id="KW-0067">ATP-binding</keyword>
<feature type="domain" description="CoA carboxyltransferase N-terminal" evidence="14">
    <location>
        <begin position="23"/>
        <end position="279"/>
    </location>
</feature>
<dbReference type="PROSITE" id="PS50980">
    <property type="entry name" value="COA_CT_NTER"/>
    <property type="match status" value="1"/>
</dbReference>
<organism evidence="15 16">
    <name type="scientific">Prosthecochloris ethylica</name>
    <dbReference type="NCBI Taxonomy" id="2743976"/>
    <lineage>
        <taxon>Bacteria</taxon>
        <taxon>Pseudomonadati</taxon>
        <taxon>Chlorobiota</taxon>
        <taxon>Chlorobiia</taxon>
        <taxon>Chlorobiales</taxon>
        <taxon>Chlorobiaceae</taxon>
        <taxon>Prosthecochloris</taxon>
    </lineage>
</organism>
<dbReference type="HAMAP" id="MF_01395">
    <property type="entry name" value="AcetylCoA_CT_beta"/>
    <property type="match status" value="1"/>
</dbReference>
<dbReference type="Pfam" id="PF01039">
    <property type="entry name" value="Carboxyl_trans"/>
    <property type="match status" value="1"/>
</dbReference>
<proteinExistence type="inferred from homology"/>
<evidence type="ECO:0000256" key="1">
    <source>
        <dbReference type="ARBA" id="ARBA00004496"/>
    </source>
</evidence>
<keyword evidence="7 13" id="KW-0276">Fatty acid metabolism</keyword>
<evidence type="ECO:0000256" key="8">
    <source>
        <dbReference type="ARBA" id="ARBA00022833"/>
    </source>
</evidence>
<evidence type="ECO:0000313" key="15">
    <source>
        <dbReference type="EMBL" id="MBF0635574.1"/>
    </source>
</evidence>
<dbReference type="Gene3D" id="3.90.226.10">
    <property type="entry name" value="2-enoyl-CoA Hydratase, Chain A, domain 1"/>
    <property type="match status" value="1"/>
</dbReference>
<dbReference type="InterPro" id="IPR041010">
    <property type="entry name" value="Znf-ACC"/>
</dbReference>
<keyword evidence="16" id="KW-1185">Reference proteome</keyword>
<evidence type="ECO:0000256" key="4">
    <source>
        <dbReference type="ARBA" id="ARBA00022723"/>
    </source>
</evidence>
<dbReference type="Pfam" id="PF17848">
    <property type="entry name" value="Zn_ribbon_ACC"/>
    <property type="match status" value="1"/>
</dbReference>
<feature type="zinc finger region" description="C4-type" evidence="13">
    <location>
        <begin position="27"/>
        <end position="49"/>
    </location>
</feature>
<dbReference type="PANTHER" id="PTHR42995">
    <property type="entry name" value="ACETYL-COENZYME A CARBOXYLASE CARBOXYL TRANSFERASE SUBUNIT BETA, CHLOROPLASTIC"/>
    <property type="match status" value="1"/>
</dbReference>
<keyword evidence="10 13" id="KW-0443">Lipid metabolism</keyword>
<dbReference type="PRINTS" id="PR01070">
    <property type="entry name" value="ACCCTRFRASEB"/>
</dbReference>
<comment type="subcellular location">
    <subcellularLocation>
        <location evidence="1 13">Cytoplasm</location>
    </subcellularLocation>
</comment>
<comment type="pathway">
    <text evidence="13">Lipid metabolism; malonyl-CoA biosynthesis; malonyl-CoA from acetyl-CoA: step 1/1.</text>
</comment>
<dbReference type="EMBL" id="JADGII010000001">
    <property type="protein sequence ID" value="MBF0635574.1"/>
    <property type="molecule type" value="Genomic_DNA"/>
</dbReference>
<comment type="function">
    <text evidence="12 13">Component of the acetyl coenzyme A carboxylase (ACC) complex. Biotin carboxylase (BC) catalyzes the carboxylation of biotin on its carrier protein (BCCP) and then the CO(2) group is transferred by the transcarboxylase to acetyl-CoA to form malonyl-CoA.</text>
</comment>
<keyword evidence="6 13" id="KW-0863">Zinc-finger</keyword>
<keyword evidence="5 13" id="KW-0547">Nucleotide-binding</keyword>
<dbReference type="InterPro" id="IPR011762">
    <property type="entry name" value="COA_CT_N"/>
</dbReference>
<protein>
    <recommendedName>
        <fullName evidence="13">Acetyl-coenzyme A carboxylase carboxyl transferase subunit beta</fullName>
        <shortName evidence="13">ACCase subunit beta</shortName>
        <shortName evidence="13">Acetyl-CoA carboxylase carboxyltransferase subunit beta</shortName>
        <ecNumber evidence="13">2.1.3.15</ecNumber>
    </recommendedName>
</protein>
<dbReference type="EC" id="2.1.3.15" evidence="13"/>
<keyword evidence="4 13" id="KW-0479">Metal-binding</keyword>
<keyword evidence="15" id="KW-0436">Ligase</keyword>
<evidence type="ECO:0000256" key="2">
    <source>
        <dbReference type="ARBA" id="ARBA00022516"/>
    </source>
</evidence>
<comment type="similarity">
    <text evidence="13">Belongs to the AccD/PCCB family.</text>
</comment>
<evidence type="ECO:0000256" key="5">
    <source>
        <dbReference type="ARBA" id="ARBA00022741"/>
    </source>
</evidence>
<dbReference type="PANTHER" id="PTHR42995:SF5">
    <property type="entry name" value="ACETYL-COENZYME A CARBOXYLASE CARBOXYL TRANSFERASE SUBUNIT BETA, CHLOROPLASTIC"/>
    <property type="match status" value="1"/>
</dbReference>
<evidence type="ECO:0000256" key="12">
    <source>
        <dbReference type="ARBA" id="ARBA00025280"/>
    </source>
</evidence>